<dbReference type="Proteomes" id="UP000297452">
    <property type="component" value="Unassembled WGS sequence"/>
</dbReference>
<protein>
    <submittedName>
        <fullName evidence="1">Uncharacterized protein</fullName>
    </submittedName>
</protein>
<dbReference type="EMBL" id="PQXJ01002188">
    <property type="protein sequence ID" value="TGO43561.1"/>
    <property type="molecule type" value="Genomic_DNA"/>
</dbReference>
<dbReference type="Gene3D" id="2.160.20.10">
    <property type="entry name" value="Single-stranded right-handed beta-helix, Pectin lyase-like"/>
    <property type="match status" value="1"/>
</dbReference>
<evidence type="ECO:0000313" key="1">
    <source>
        <dbReference type="EMBL" id="TGO43561.1"/>
    </source>
</evidence>
<dbReference type="OrthoDB" id="1637350at2759"/>
<organism evidence="1 2">
    <name type="scientific">Botryotinia narcissicola</name>
    <dbReference type="NCBI Taxonomy" id="278944"/>
    <lineage>
        <taxon>Eukaryota</taxon>
        <taxon>Fungi</taxon>
        <taxon>Dikarya</taxon>
        <taxon>Ascomycota</taxon>
        <taxon>Pezizomycotina</taxon>
        <taxon>Leotiomycetes</taxon>
        <taxon>Helotiales</taxon>
        <taxon>Sclerotiniaceae</taxon>
        <taxon>Botryotinia</taxon>
    </lineage>
</organism>
<gene>
    <name evidence="1" type="ORF">BOTNAR_2195g00010</name>
</gene>
<reference evidence="1 2" key="1">
    <citation type="submission" date="2017-12" db="EMBL/GenBank/DDBJ databases">
        <title>Comparative genomics of Botrytis spp.</title>
        <authorList>
            <person name="Valero-Jimenez C.A."/>
            <person name="Tapia P."/>
            <person name="Veloso J."/>
            <person name="Silva-Moreno E."/>
            <person name="Staats M."/>
            <person name="Valdes J.H."/>
            <person name="Van Kan J.A.L."/>
        </authorList>
    </citation>
    <scope>NUCLEOTIDE SEQUENCE [LARGE SCALE GENOMIC DNA]</scope>
    <source>
        <strain evidence="1 2">MUCL2120</strain>
    </source>
</reference>
<keyword evidence="2" id="KW-1185">Reference proteome</keyword>
<dbReference type="AlphaFoldDB" id="A0A4Z1H646"/>
<proteinExistence type="predicted"/>
<dbReference type="SUPFAM" id="SSF51126">
    <property type="entry name" value="Pectin lyase-like"/>
    <property type="match status" value="1"/>
</dbReference>
<evidence type="ECO:0000313" key="2">
    <source>
        <dbReference type="Proteomes" id="UP000297452"/>
    </source>
</evidence>
<dbReference type="InterPro" id="IPR012334">
    <property type="entry name" value="Pectin_lyas_fold"/>
</dbReference>
<sequence>MEPDASNCVFITNSKFDGTILWFAKCNNHYYWILSKIGGLHLSVESNIFFQTVNNYWLDIQRTRRSVFQIGEGVKSSRNRDAGCASIISRKCQAKNLAASGSFAGTNTDVLTVAKSLAGSLAAVADVSTTKANVLKNAGIGKIKMMS</sequence>
<accession>A0A4Z1H646</accession>
<dbReference type="InterPro" id="IPR011050">
    <property type="entry name" value="Pectin_lyase_fold/virulence"/>
</dbReference>
<name>A0A4Z1H646_9HELO</name>
<comment type="caution">
    <text evidence="1">The sequence shown here is derived from an EMBL/GenBank/DDBJ whole genome shotgun (WGS) entry which is preliminary data.</text>
</comment>
<dbReference type="STRING" id="278944.A0A4Z1H646"/>